<accession>A0A8S1FAP0</accession>
<dbReference type="GO" id="GO:0005975">
    <property type="term" value="P:carbohydrate metabolic process"/>
    <property type="evidence" value="ECO:0007669"/>
    <property type="project" value="InterPro"/>
</dbReference>
<gene>
    <name evidence="3" type="ORF">CBOVIS_LOCUS11713</name>
</gene>
<dbReference type="GO" id="GO:0008061">
    <property type="term" value="F:chitin binding"/>
    <property type="evidence" value="ECO:0007669"/>
    <property type="project" value="InterPro"/>
</dbReference>
<evidence type="ECO:0000259" key="2">
    <source>
        <dbReference type="PROSITE" id="PS51910"/>
    </source>
</evidence>
<keyword evidence="4" id="KW-1185">Reference proteome</keyword>
<sequence length="377" mass="43829">MLKPSLILVVLIGTGWAVTVTEHIELMRFPPKLVTKETILNDYEILSDEFYRPEDPTRNEVIQLAYVTPWNNKGYDLAKKTAHKLSHVSPVWFQVKPLMKGETLDTCLITGDHDIDRDWINALRGKNSNIKIVPRIIFEDWSRQQMEVLLVNTQFSNKCARVISDFYLRNQFDGLVVELYTQAVVTMQSLEVKTFLVETMEQLAKVFHKSELQVIFTIPAPLDGKMQPNQMIDTDEYSSLLKVADYLQIMTYDFRGPKLTGVAPFEWVESCLFYLDPKRSKKTLLGINWYGYEYTEKHMKPIIGDQFISALKEKPILFYNFDEEAMEHRLIFRDKEVIYYPSLSSLELRINLAHRSDAGIAIWDYGQGLPYFSNLLV</sequence>
<dbReference type="SMART" id="SM00636">
    <property type="entry name" value="Glyco_18"/>
    <property type="match status" value="1"/>
</dbReference>
<evidence type="ECO:0000313" key="4">
    <source>
        <dbReference type="Proteomes" id="UP000494206"/>
    </source>
</evidence>
<dbReference type="PANTHER" id="PTHR46066">
    <property type="entry name" value="CHITINASE DOMAIN-CONTAINING PROTEIN 1 FAMILY MEMBER"/>
    <property type="match status" value="1"/>
</dbReference>
<dbReference type="SUPFAM" id="SSF51445">
    <property type="entry name" value="(Trans)glycosidases"/>
    <property type="match status" value="1"/>
</dbReference>
<dbReference type="InterPro" id="IPR029070">
    <property type="entry name" value="Chitinase_insertion_sf"/>
</dbReference>
<evidence type="ECO:0000256" key="1">
    <source>
        <dbReference type="SAM" id="SignalP"/>
    </source>
</evidence>
<reference evidence="3 4" key="1">
    <citation type="submission" date="2020-04" db="EMBL/GenBank/DDBJ databases">
        <authorList>
            <person name="Laetsch R D."/>
            <person name="Stevens L."/>
            <person name="Kumar S."/>
            <person name="Blaxter L. M."/>
        </authorList>
    </citation>
    <scope>NUCLEOTIDE SEQUENCE [LARGE SCALE GENOMIC DNA]</scope>
</reference>
<keyword evidence="1" id="KW-0732">Signal</keyword>
<dbReference type="Gene3D" id="3.20.20.80">
    <property type="entry name" value="Glycosidases"/>
    <property type="match status" value="1"/>
</dbReference>
<dbReference type="InterPro" id="IPR001223">
    <property type="entry name" value="Glyco_hydro18_cat"/>
</dbReference>
<comment type="caution">
    <text evidence="3">The sequence shown here is derived from an EMBL/GenBank/DDBJ whole genome shotgun (WGS) entry which is preliminary data.</text>
</comment>
<organism evidence="3 4">
    <name type="scientific">Caenorhabditis bovis</name>
    <dbReference type="NCBI Taxonomy" id="2654633"/>
    <lineage>
        <taxon>Eukaryota</taxon>
        <taxon>Metazoa</taxon>
        <taxon>Ecdysozoa</taxon>
        <taxon>Nematoda</taxon>
        <taxon>Chromadorea</taxon>
        <taxon>Rhabditida</taxon>
        <taxon>Rhabditina</taxon>
        <taxon>Rhabditomorpha</taxon>
        <taxon>Rhabditoidea</taxon>
        <taxon>Rhabditidae</taxon>
        <taxon>Peloderinae</taxon>
        <taxon>Caenorhabditis</taxon>
    </lineage>
</organism>
<dbReference type="EMBL" id="CADEPM010000010">
    <property type="protein sequence ID" value="CAB3410153.1"/>
    <property type="molecule type" value="Genomic_DNA"/>
</dbReference>
<dbReference type="PROSITE" id="PS51910">
    <property type="entry name" value="GH18_2"/>
    <property type="match status" value="1"/>
</dbReference>
<dbReference type="AlphaFoldDB" id="A0A8S1FAP0"/>
<dbReference type="Proteomes" id="UP000494206">
    <property type="component" value="Unassembled WGS sequence"/>
</dbReference>
<dbReference type="Gene3D" id="3.10.50.10">
    <property type="match status" value="1"/>
</dbReference>
<evidence type="ECO:0000313" key="3">
    <source>
        <dbReference type="EMBL" id="CAB3410153.1"/>
    </source>
</evidence>
<dbReference type="GO" id="GO:0012505">
    <property type="term" value="C:endomembrane system"/>
    <property type="evidence" value="ECO:0007669"/>
    <property type="project" value="TreeGrafter"/>
</dbReference>
<dbReference type="InterPro" id="IPR011583">
    <property type="entry name" value="Chitinase_II/V-like_cat"/>
</dbReference>
<dbReference type="InterPro" id="IPR017853">
    <property type="entry name" value="GH"/>
</dbReference>
<feature type="chain" id="PRO_5035891953" description="GH18 domain-containing protein" evidence="1">
    <location>
        <begin position="18"/>
        <end position="377"/>
    </location>
</feature>
<dbReference type="GO" id="GO:0070492">
    <property type="term" value="F:oligosaccharide binding"/>
    <property type="evidence" value="ECO:0007669"/>
    <property type="project" value="TreeGrafter"/>
</dbReference>
<proteinExistence type="predicted"/>
<feature type="signal peptide" evidence="1">
    <location>
        <begin position="1"/>
        <end position="17"/>
    </location>
</feature>
<dbReference type="PANTHER" id="PTHR46066:SF4">
    <property type="entry name" value="GH18 DOMAIN-CONTAINING PROTEIN"/>
    <property type="match status" value="1"/>
</dbReference>
<name>A0A8S1FAP0_9PELO</name>
<dbReference type="Pfam" id="PF00704">
    <property type="entry name" value="Glyco_hydro_18"/>
    <property type="match status" value="1"/>
</dbReference>
<dbReference type="OrthoDB" id="10254444at2759"/>
<feature type="domain" description="GH18" evidence="2">
    <location>
        <begin position="61"/>
        <end position="377"/>
    </location>
</feature>
<protein>
    <recommendedName>
        <fullName evidence="2">GH18 domain-containing protein</fullName>
    </recommendedName>
</protein>